<name>A7E756_SCLS1</name>
<dbReference type="Proteomes" id="UP000001312">
    <property type="component" value="Unassembled WGS sequence"/>
</dbReference>
<dbReference type="HOGENOM" id="CLU_3175655_0_0_1"/>
<evidence type="ECO:0000313" key="1">
    <source>
        <dbReference type="EMBL" id="EDN96208.1"/>
    </source>
</evidence>
<accession>A7E756</accession>
<evidence type="ECO:0000313" key="2">
    <source>
        <dbReference type="Proteomes" id="UP000001312"/>
    </source>
</evidence>
<proteinExistence type="predicted"/>
<dbReference type="KEGG" id="ssl:SS1G_01132"/>
<dbReference type="InParanoid" id="A7E756"/>
<dbReference type="AlphaFoldDB" id="A7E756"/>
<keyword evidence="2" id="KW-1185">Reference proteome</keyword>
<reference evidence="2" key="1">
    <citation type="journal article" date="2011" name="PLoS Genet.">
        <title>Genomic analysis of the necrotrophic fungal pathogens Sclerotinia sclerotiorum and Botrytis cinerea.</title>
        <authorList>
            <person name="Amselem J."/>
            <person name="Cuomo C.A."/>
            <person name="van Kan J.A."/>
            <person name="Viaud M."/>
            <person name="Benito E.P."/>
            <person name="Couloux A."/>
            <person name="Coutinho P.M."/>
            <person name="de Vries R.P."/>
            <person name="Dyer P.S."/>
            <person name="Fillinger S."/>
            <person name="Fournier E."/>
            <person name="Gout L."/>
            <person name="Hahn M."/>
            <person name="Kohn L."/>
            <person name="Lapalu N."/>
            <person name="Plummer K.M."/>
            <person name="Pradier J.M."/>
            <person name="Quevillon E."/>
            <person name="Sharon A."/>
            <person name="Simon A."/>
            <person name="ten Have A."/>
            <person name="Tudzynski B."/>
            <person name="Tudzynski P."/>
            <person name="Wincker P."/>
            <person name="Andrew M."/>
            <person name="Anthouard V."/>
            <person name="Beever R.E."/>
            <person name="Beffa R."/>
            <person name="Benoit I."/>
            <person name="Bouzid O."/>
            <person name="Brault B."/>
            <person name="Chen Z."/>
            <person name="Choquer M."/>
            <person name="Collemare J."/>
            <person name="Cotton P."/>
            <person name="Danchin E.G."/>
            <person name="Da Silva C."/>
            <person name="Gautier A."/>
            <person name="Giraud C."/>
            <person name="Giraud T."/>
            <person name="Gonzalez C."/>
            <person name="Grossetete S."/>
            <person name="Guldener U."/>
            <person name="Henrissat B."/>
            <person name="Howlett B.J."/>
            <person name="Kodira C."/>
            <person name="Kretschmer M."/>
            <person name="Lappartient A."/>
            <person name="Leroch M."/>
            <person name="Levis C."/>
            <person name="Mauceli E."/>
            <person name="Neuveglise C."/>
            <person name="Oeser B."/>
            <person name="Pearson M."/>
            <person name="Poulain J."/>
            <person name="Poussereau N."/>
            <person name="Quesneville H."/>
            <person name="Rascle C."/>
            <person name="Schumacher J."/>
            <person name="Segurens B."/>
            <person name="Sexton A."/>
            <person name="Silva E."/>
            <person name="Sirven C."/>
            <person name="Soanes D.M."/>
            <person name="Talbot N.J."/>
            <person name="Templeton M."/>
            <person name="Yandava C."/>
            <person name="Yarden O."/>
            <person name="Zeng Q."/>
            <person name="Rollins J.A."/>
            <person name="Lebrun M.H."/>
            <person name="Dickman M."/>
        </authorList>
    </citation>
    <scope>NUCLEOTIDE SEQUENCE [LARGE SCALE GENOMIC DNA]</scope>
    <source>
        <strain evidence="2">ATCC 18683 / 1980 / Ss-1</strain>
    </source>
</reference>
<sequence>MASKTSPSGWPKRPILDYTKDNSGAFTCLGTRSPDAPDTKQLHIRIT</sequence>
<dbReference type="EMBL" id="CH476622">
    <property type="protein sequence ID" value="EDN96208.1"/>
    <property type="molecule type" value="Genomic_DNA"/>
</dbReference>
<protein>
    <submittedName>
        <fullName evidence="1">Uncharacterized protein</fullName>
    </submittedName>
</protein>
<organism evidence="1 2">
    <name type="scientific">Sclerotinia sclerotiorum (strain ATCC 18683 / 1980 / Ss-1)</name>
    <name type="common">White mold</name>
    <name type="synonym">Whetzelinia sclerotiorum</name>
    <dbReference type="NCBI Taxonomy" id="665079"/>
    <lineage>
        <taxon>Eukaryota</taxon>
        <taxon>Fungi</taxon>
        <taxon>Dikarya</taxon>
        <taxon>Ascomycota</taxon>
        <taxon>Pezizomycotina</taxon>
        <taxon>Leotiomycetes</taxon>
        <taxon>Helotiales</taxon>
        <taxon>Sclerotiniaceae</taxon>
        <taxon>Sclerotinia</taxon>
    </lineage>
</organism>
<gene>
    <name evidence="1" type="ORF">SS1G_01132</name>
</gene>
<dbReference type="RefSeq" id="XP_001596940.1">
    <property type="nucleotide sequence ID" value="XM_001596890.1"/>
</dbReference>
<dbReference type="GeneID" id="5493690"/>